<feature type="transmembrane region" description="Helical" evidence="8">
    <location>
        <begin position="158"/>
        <end position="180"/>
    </location>
</feature>
<dbReference type="PROSITE" id="PS51202">
    <property type="entry name" value="RCK_C"/>
    <property type="match status" value="2"/>
</dbReference>
<dbReference type="eggNOG" id="COG2985">
    <property type="taxonomic scope" value="Bacteria"/>
</dbReference>
<evidence type="ECO:0000313" key="10">
    <source>
        <dbReference type="EMBL" id="SJZ56708.1"/>
    </source>
</evidence>
<evidence type="ECO:0000256" key="2">
    <source>
        <dbReference type="ARBA" id="ARBA00009854"/>
    </source>
</evidence>
<dbReference type="InterPro" id="IPR050144">
    <property type="entry name" value="AAE_transporter"/>
</dbReference>
<evidence type="ECO:0000256" key="3">
    <source>
        <dbReference type="ARBA" id="ARBA00022448"/>
    </source>
</evidence>
<dbReference type="GO" id="GO:0008324">
    <property type="term" value="F:monoatomic cation transmembrane transporter activity"/>
    <property type="evidence" value="ECO:0007669"/>
    <property type="project" value="InterPro"/>
</dbReference>
<dbReference type="NCBIfam" id="TIGR01625">
    <property type="entry name" value="YidE_YbjL_dupl"/>
    <property type="match status" value="2"/>
</dbReference>
<dbReference type="GO" id="GO:0006813">
    <property type="term" value="P:potassium ion transport"/>
    <property type="evidence" value="ECO:0007669"/>
    <property type="project" value="InterPro"/>
</dbReference>
<feature type="domain" description="RCK C-terminal" evidence="9">
    <location>
        <begin position="281"/>
        <end position="365"/>
    </location>
</feature>
<feature type="transmembrane region" description="Helical" evidence="8">
    <location>
        <begin position="468"/>
        <end position="490"/>
    </location>
</feature>
<dbReference type="EMBL" id="FUXK01000004">
    <property type="protein sequence ID" value="SJZ56708.1"/>
    <property type="molecule type" value="Genomic_DNA"/>
</dbReference>
<reference evidence="10 11" key="1">
    <citation type="submission" date="2017-02" db="EMBL/GenBank/DDBJ databases">
        <authorList>
            <person name="Peterson S.W."/>
        </authorList>
    </citation>
    <scope>NUCLEOTIDE SEQUENCE [LARGE SCALE GENOMIC DNA]</scope>
    <source>
        <strain evidence="10 11">ATCC 43324</strain>
    </source>
</reference>
<evidence type="ECO:0000256" key="8">
    <source>
        <dbReference type="SAM" id="Phobius"/>
    </source>
</evidence>
<feature type="transmembrane region" description="Helical" evidence="8">
    <location>
        <begin position="441"/>
        <end position="462"/>
    </location>
</feature>
<comment type="similarity">
    <text evidence="2">Belongs to the AAE transporter (TC 2.A.81) family.</text>
</comment>
<organism evidence="10 11">
    <name type="scientific">Segatella oulorum</name>
    <dbReference type="NCBI Taxonomy" id="28136"/>
    <lineage>
        <taxon>Bacteria</taxon>
        <taxon>Pseudomonadati</taxon>
        <taxon>Bacteroidota</taxon>
        <taxon>Bacteroidia</taxon>
        <taxon>Bacteroidales</taxon>
        <taxon>Prevotellaceae</taxon>
        <taxon>Segatella</taxon>
    </lineage>
</organism>
<feature type="domain" description="RCK C-terminal" evidence="9">
    <location>
        <begin position="191"/>
        <end position="273"/>
    </location>
</feature>
<dbReference type="InterPro" id="IPR006512">
    <property type="entry name" value="YidE_YbjL"/>
</dbReference>
<name>A0A1T4LQA0_9BACT</name>
<evidence type="ECO:0000256" key="6">
    <source>
        <dbReference type="ARBA" id="ARBA00022989"/>
    </source>
</evidence>
<feature type="transmembrane region" description="Helical" evidence="8">
    <location>
        <begin position="69"/>
        <end position="88"/>
    </location>
</feature>
<keyword evidence="5 8" id="KW-0812">Transmembrane</keyword>
<feature type="transmembrane region" description="Helical" evidence="8">
    <location>
        <begin position="375"/>
        <end position="395"/>
    </location>
</feature>
<keyword evidence="6 8" id="KW-1133">Transmembrane helix</keyword>
<evidence type="ECO:0000256" key="7">
    <source>
        <dbReference type="ARBA" id="ARBA00023136"/>
    </source>
</evidence>
<dbReference type="STRING" id="28136.SAMN02745202_00482"/>
<evidence type="ECO:0000256" key="4">
    <source>
        <dbReference type="ARBA" id="ARBA00022475"/>
    </source>
</evidence>
<accession>A0A1T4LQA0</accession>
<dbReference type="Gene3D" id="3.30.70.1450">
    <property type="entry name" value="Regulator of K+ conductance, C-terminal domain"/>
    <property type="match status" value="2"/>
</dbReference>
<feature type="transmembrane region" description="Helical" evidence="8">
    <location>
        <begin position="12"/>
        <end position="31"/>
    </location>
</feature>
<evidence type="ECO:0000256" key="5">
    <source>
        <dbReference type="ARBA" id="ARBA00022692"/>
    </source>
</evidence>
<feature type="transmembrane region" description="Helical" evidence="8">
    <location>
        <begin position="38"/>
        <end position="57"/>
    </location>
</feature>
<dbReference type="Pfam" id="PF06826">
    <property type="entry name" value="Asp-Al_Ex"/>
    <property type="match status" value="2"/>
</dbReference>
<dbReference type="NCBIfam" id="NF003007">
    <property type="entry name" value="PRK03818.1"/>
    <property type="match status" value="1"/>
</dbReference>
<dbReference type="PANTHER" id="PTHR30445">
    <property type="entry name" value="K(+)_H(+) ANTIPORTER SUBUNIT KHTT"/>
    <property type="match status" value="1"/>
</dbReference>
<comment type="subcellular location">
    <subcellularLocation>
        <location evidence="1">Cell membrane</location>
        <topology evidence="1">Multi-pass membrane protein</topology>
    </subcellularLocation>
</comment>
<evidence type="ECO:0000259" key="9">
    <source>
        <dbReference type="PROSITE" id="PS51202"/>
    </source>
</evidence>
<gene>
    <name evidence="10" type="ORF">SAMN02745202_00482</name>
</gene>
<evidence type="ECO:0000313" key="11">
    <source>
        <dbReference type="Proteomes" id="UP000190065"/>
    </source>
</evidence>
<dbReference type="SUPFAM" id="SSF116726">
    <property type="entry name" value="TrkA C-terminal domain-like"/>
    <property type="match status" value="2"/>
</dbReference>
<dbReference type="Proteomes" id="UP000190065">
    <property type="component" value="Unassembled WGS sequence"/>
</dbReference>
<protein>
    <submittedName>
        <fullName evidence="10">AspT/YidE/YbjL antiporter duplication domain-containing protein</fullName>
    </submittedName>
</protein>
<sequence length="554" mass="60048">MDWLNNLFNIHSSIQTIVVVSLIIAGGLAFGKIKIMGVSLGISFVFFVGILAGHMGFSVDSVVLDYVETFGLSMFVYCLGLHVGPNFFGSLRHEGMQQNVWSLIIIIAGTLFSLLLIPLTGINLPNMVGILCGATTNTPALGAATQALEHVGLPSGTVALATAVTYPLGVLGVIIAMVILRKCCVKPEHLTPQSNDNHDHTYIAQFEVVNPAVGHKRIADISHMTHLKFIISRIWRNSQVILPTGDTVLEPNDSLLVVTNREDEPAMEMLFGRRVNKDWNKDAIDWNHIDTQLESRILVLTRGELNGKRLGDLHLRNSYNVNVSRVIRGDLKLLATRDLRLQYGDRITVVGQHEDINHVETYFGNSIRVLNEPNIGSIFIGIIVGLAIGIIPIQLPGMESSVRLGIAGGPIIMGIIVGALGPKLKLNSYTTVSASLMLRKLGLSLYLACLGLDAGKHFFSTVVQPQGLIWVGVGFLVTVVPLLVVGLIALRLRKFDFGTLCGILCGSMANPMALGYANDTIQGDSPSISYASVYPLGMFLRVIIAQVLIMFVAS</sequence>
<keyword evidence="3" id="KW-0813">Transport</keyword>
<feature type="transmembrane region" description="Helical" evidence="8">
    <location>
        <begin position="497"/>
        <end position="516"/>
    </location>
</feature>
<feature type="transmembrane region" description="Helical" evidence="8">
    <location>
        <begin position="528"/>
        <end position="553"/>
    </location>
</feature>
<dbReference type="PANTHER" id="PTHR30445:SF3">
    <property type="entry name" value="TRANSPORT PROTEIN YIDE-RELATED"/>
    <property type="match status" value="1"/>
</dbReference>
<dbReference type="InterPro" id="IPR006037">
    <property type="entry name" value="RCK_C"/>
</dbReference>
<dbReference type="RefSeq" id="WP_025069918.1">
    <property type="nucleotide sequence ID" value="NZ_FUXK01000004.1"/>
</dbReference>
<keyword evidence="4" id="KW-1003">Cell membrane</keyword>
<feature type="transmembrane region" description="Helical" evidence="8">
    <location>
        <begin position="401"/>
        <end position="420"/>
    </location>
</feature>
<evidence type="ECO:0000256" key="1">
    <source>
        <dbReference type="ARBA" id="ARBA00004651"/>
    </source>
</evidence>
<dbReference type="AlphaFoldDB" id="A0A1T4LQA0"/>
<feature type="transmembrane region" description="Helical" evidence="8">
    <location>
        <begin position="100"/>
        <end position="119"/>
    </location>
</feature>
<keyword evidence="7 8" id="KW-0472">Membrane</keyword>
<dbReference type="Pfam" id="PF02080">
    <property type="entry name" value="TrkA_C"/>
    <property type="match status" value="2"/>
</dbReference>
<dbReference type="GO" id="GO:0005886">
    <property type="term" value="C:plasma membrane"/>
    <property type="evidence" value="ECO:0007669"/>
    <property type="project" value="UniProtKB-SubCell"/>
</dbReference>
<proteinExistence type="inferred from homology"/>
<dbReference type="InterPro" id="IPR036721">
    <property type="entry name" value="RCK_C_sf"/>
</dbReference>